<dbReference type="InterPro" id="IPR005973">
    <property type="entry name" value="NifE"/>
</dbReference>
<evidence type="ECO:0000256" key="4">
    <source>
        <dbReference type="ARBA" id="ARBA00013280"/>
    </source>
</evidence>
<protein>
    <recommendedName>
        <fullName evidence="4">Nitrogenase iron-molybdenum cofactor biosynthesis protein NifE</fullName>
    </recommendedName>
</protein>
<dbReference type="OrthoDB" id="9762718at2"/>
<gene>
    <name evidence="8" type="ORF">EV690_0625</name>
</gene>
<dbReference type="PANTHER" id="PTHR42956:SF1">
    <property type="entry name" value="NITROGENASE IRON-MOLYBDENUM COFACTOR BIOSYNTHESIS PROTEIN NIFE"/>
    <property type="match status" value="1"/>
</dbReference>
<dbReference type="EMBL" id="SMGD01000011">
    <property type="protein sequence ID" value="TCK58498.1"/>
    <property type="molecule type" value="Genomic_DNA"/>
</dbReference>
<evidence type="ECO:0000313" key="9">
    <source>
        <dbReference type="Proteomes" id="UP000295565"/>
    </source>
</evidence>
<comment type="similarity">
    <text evidence="3 6">Belongs to the NifD/NifK/NifE/NifN family.</text>
</comment>
<dbReference type="GO" id="GO:0016163">
    <property type="term" value="F:nitrogenase activity"/>
    <property type="evidence" value="ECO:0007669"/>
    <property type="project" value="InterPro"/>
</dbReference>
<dbReference type="Gene3D" id="3.40.50.12380">
    <property type="entry name" value="Nitrogenase MoFe cofactor biosynthesis protein NifE, C-terminal"/>
    <property type="match status" value="1"/>
</dbReference>
<dbReference type="Proteomes" id="UP000295565">
    <property type="component" value="Unassembled WGS sequence"/>
</dbReference>
<evidence type="ECO:0000259" key="7">
    <source>
        <dbReference type="Pfam" id="PF00148"/>
    </source>
</evidence>
<evidence type="ECO:0000256" key="5">
    <source>
        <dbReference type="ARBA" id="ARBA00023231"/>
    </source>
</evidence>
<dbReference type="RefSeq" id="WP_131911471.1">
    <property type="nucleotide sequence ID" value="NZ_OU594967.1"/>
</dbReference>
<comment type="caution">
    <text evidence="8">The sequence shown here is derived from an EMBL/GenBank/DDBJ whole genome shotgun (WGS) entry which is preliminary data.</text>
</comment>
<dbReference type="InterPro" id="IPR000318">
    <property type="entry name" value="Nase_comp1_CS"/>
</dbReference>
<feature type="domain" description="Nitrogenase/oxidoreductase component 1" evidence="7">
    <location>
        <begin position="37"/>
        <end position="434"/>
    </location>
</feature>
<sequence length="459" mass="50359">MKQATLKVLMDEPLCEHNNKGKTGCQPPKPGATAGGCAFDGAQIALLPIADVAHLVHGPIGCAGSSWDNRGSYSSIPGLFRLGMTTDLSEPDIIMGRGESKLVAAVGYIKKHYHPEAVFIYNTCVPAMEGDDINASARLASERHQIPVIVVDAAGFYGSKNLGNRIAGEVMVDKVVGTREPIPGPEGVHDIALIGEFNIAGEFWSVQKLFDELGIRVLASLSGDARFKEIQTMHRSELNMVVCSRSMMNVARKLQDSYQTPWFEGSFYGCRAIAQALRTIGEKIADPDLIERTEALIERQEQAIAAPLAEYRRKLQGKRVLLYTGGVKSWSVVSALQDLGLDVVATSTRKSTEADKARIRELMGDDALMLDDSNPRHLLDICYHYQADVMVAGGRNRYTALKARLPFLDINQEREHPYAGYEGLLELGRQLCLTLTSPIWPQVRNRASWQNPQGGVMHG</sequence>
<name>A0A4R1K352_9GAMM</name>
<evidence type="ECO:0000256" key="2">
    <source>
        <dbReference type="ARBA" id="ARBA00005155"/>
    </source>
</evidence>
<organism evidence="8 9">
    <name type="scientific">Celerinatantimonas diazotrophica</name>
    <dbReference type="NCBI Taxonomy" id="412034"/>
    <lineage>
        <taxon>Bacteria</taxon>
        <taxon>Pseudomonadati</taxon>
        <taxon>Pseudomonadota</taxon>
        <taxon>Gammaproteobacteria</taxon>
        <taxon>Celerinatantimonadaceae</taxon>
        <taxon>Celerinatantimonas</taxon>
    </lineage>
</organism>
<dbReference type="InterPro" id="IPR049939">
    <property type="entry name" value="NifE-like"/>
</dbReference>
<evidence type="ECO:0000256" key="3">
    <source>
        <dbReference type="ARBA" id="ARBA00011002"/>
    </source>
</evidence>
<keyword evidence="9" id="KW-1185">Reference proteome</keyword>
<evidence type="ECO:0000256" key="6">
    <source>
        <dbReference type="RuleBase" id="RU004021"/>
    </source>
</evidence>
<dbReference type="NCBIfam" id="TIGR01283">
    <property type="entry name" value="nifE"/>
    <property type="match status" value="1"/>
</dbReference>
<evidence type="ECO:0000256" key="1">
    <source>
        <dbReference type="ARBA" id="ARBA00003171"/>
    </source>
</evidence>
<reference evidence="8 9" key="1">
    <citation type="submission" date="2019-03" db="EMBL/GenBank/DDBJ databases">
        <title>Genomic Encyclopedia of Type Strains, Phase IV (KMG-IV): sequencing the most valuable type-strain genomes for metagenomic binning, comparative biology and taxonomic classification.</title>
        <authorList>
            <person name="Goeker M."/>
        </authorList>
    </citation>
    <scope>NUCLEOTIDE SEQUENCE [LARGE SCALE GENOMIC DNA]</scope>
    <source>
        <strain evidence="8 9">DSM 18577</strain>
    </source>
</reference>
<dbReference type="SUPFAM" id="SSF53807">
    <property type="entry name" value="Helical backbone' metal receptor"/>
    <property type="match status" value="1"/>
</dbReference>
<dbReference type="Pfam" id="PF00148">
    <property type="entry name" value="Oxidored_nitro"/>
    <property type="match status" value="1"/>
</dbReference>
<dbReference type="AlphaFoldDB" id="A0A4R1K352"/>
<comment type="pathway">
    <text evidence="2">Cofactor biosynthesis; Fe-Mo cofactor biosynthesis.</text>
</comment>
<evidence type="ECO:0000313" key="8">
    <source>
        <dbReference type="EMBL" id="TCK58498.1"/>
    </source>
</evidence>
<dbReference type="InterPro" id="IPR000510">
    <property type="entry name" value="Nase/OxRdtase_comp1"/>
</dbReference>
<proteinExistence type="inferred from homology"/>
<accession>A0A4R1K352</accession>
<comment type="function">
    <text evidence="1">This protein may play a role in the biosynthesis of the prosthetic group of nitrogenase (FeMo cofactor).</text>
</comment>
<dbReference type="PANTHER" id="PTHR42956">
    <property type="entry name" value="NITROGENASE IRON-MOLYBDENUM COFACTOR BIOSYNTHESIS PROTEIN NIFE"/>
    <property type="match status" value="1"/>
</dbReference>
<dbReference type="PROSITE" id="PS00699">
    <property type="entry name" value="NITROGENASE_1_1"/>
    <property type="match status" value="1"/>
</dbReference>
<dbReference type="PROSITE" id="PS00090">
    <property type="entry name" value="NITROGENASE_1_2"/>
    <property type="match status" value="1"/>
</dbReference>
<dbReference type="UniPathway" id="UPA00782"/>
<dbReference type="GO" id="GO:0065003">
    <property type="term" value="P:protein-containing complex assembly"/>
    <property type="evidence" value="ECO:0007669"/>
    <property type="project" value="InterPro"/>
</dbReference>
<keyword evidence="5 6" id="KW-0535">Nitrogen fixation</keyword>
<dbReference type="Gene3D" id="3.40.50.1980">
    <property type="entry name" value="Nitrogenase molybdenum iron protein domain"/>
    <property type="match status" value="1"/>
</dbReference>